<keyword evidence="2" id="KW-1185">Reference proteome</keyword>
<evidence type="ECO:0000313" key="1">
    <source>
        <dbReference type="EMBL" id="CAG5088527.1"/>
    </source>
</evidence>
<dbReference type="EMBL" id="CAJRAY010000057">
    <property type="protein sequence ID" value="CAG5088527.1"/>
    <property type="molecule type" value="Genomic_DNA"/>
</dbReference>
<dbReference type="PANTHER" id="PTHR37166:SF1">
    <property type="entry name" value="PROTEIN FLAG"/>
    <property type="match status" value="1"/>
</dbReference>
<proteinExistence type="predicted"/>
<evidence type="ECO:0000313" key="2">
    <source>
        <dbReference type="Proteomes" id="UP000681526"/>
    </source>
</evidence>
<sequence>MIVQTGGSKPQTVMLQSASMRTPVDQPVHQPESTPVPAMRNWRELDRLEREGVRLSIGEEQIVRAIETALKALEGPSTMFEMRVHEETRSIIVRVLNRETGELIREIPPEKTLDLVVKMMEFAGLLVDERV</sequence>
<dbReference type="PANTHER" id="PTHR37166">
    <property type="entry name" value="PROTEIN FLAG"/>
    <property type="match status" value="1"/>
</dbReference>
<dbReference type="RefSeq" id="WP_244860585.1">
    <property type="nucleotide sequence ID" value="NZ_CAJRAY010000057.1"/>
</dbReference>
<organism evidence="1 2">
    <name type="scientific">Thermobacillus xylanilyticus</name>
    <dbReference type="NCBI Taxonomy" id="76633"/>
    <lineage>
        <taxon>Bacteria</taxon>
        <taxon>Bacillati</taxon>
        <taxon>Bacillota</taxon>
        <taxon>Bacilli</taxon>
        <taxon>Bacillales</taxon>
        <taxon>Paenibacillaceae</taxon>
        <taxon>Thermobacillus</taxon>
    </lineage>
</organism>
<dbReference type="InterPro" id="IPR005186">
    <property type="entry name" value="FlaG"/>
</dbReference>
<dbReference type="InterPro" id="IPR035924">
    <property type="entry name" value="FlaG-like_sf"/>
</dbReference>
<reference evidence="1 2" key="1">
    <citation type="submission" date="2021-04" db="EMBL/GenBank/DDBJ databases">
        <authorList>
            <person name="Rakotoarivonina H."/>
        </authorList>
    </citation>
    <scope>NUCLEOTIDE SEQUENCE [LARGE SCALE GENOMIC DNA]</scope>
    <source>
        <strain evidence="1 2">XE</strain>
    </source>
</reference>
<protein>
    <submittedName>
        <fullName evidence="1">Flagellar protein FlaG protein</fullName>
    </submittedName>
</protein>
<dbReference type="SUPFAM" id="SSF160214">
    <property type="entry name" value="FlaG-like"/>
    <property type="match status" value="1"/>
</dbReference>
<gene>
    <name evidence="1" type="primary">txxe 2375</name>
    <name evidence="1" type="ORF">TXXE_12015</name>
</gene>
<dbReference type="Pfam" id="PF03646">
    <property type="entry name" value="FlaG"/>
    <property type="match status" value="1"/>
</dbReference>
<dbReference type="Gene3D" id="3.30.160.170">
    <property type="entry name" value="FlaG-like"/>
    <property type="match status" value="1"/>
</dbReference>
<name>A0ABM8V5D0_THEXY</name>
<keyword evidence="1" id="KW-0969">Cilium</keyword>
<comment type="caution">
    <text evidence="1">The sequence shown here is derived from an EMBL/GenBank/DDBJ whole genome shotgun (WGS) entry which is preliminary data.</text>
</comment>
<keyword evidence="1" id="KW-0282">Flagellum</keyword>
<dbReference type="Proteomes" id="UP000681526">
    <property type="component" value="Unassembled WGS sequence"/>
</dbReference>
<accession>A0ABM8V5D0</accession>
<keyword evidence="1" id="KW-0966">Cell projection</keyword>